<evidence type="ECO:0000313" key="1">
    <source>
        <dbReference type="EMBL" id="MDR6218155.1"/>
    </source>
</evidence>
<proteinExistence type="predicted"/>
<comment type="caution">
    <text evidence="1">The sequence shown here is derived from an EMBL/GenBank/DDBJ whole genome shotgun (WGS) entry which is preliminary data.</text>
</comment>
<gene>
    <name evidence="1" type="ORF">J2Y00_001718</name>
</gene>
<dbReference type="Proteomes" id="UP001185331">
    <property type="component" value="Unassembled WGS sequence"/>
</dbReference>
<name>A0AAE3XDL9_9DEIO</name>
<organism evidence="1 2">
    <name type="scientific">Deinococcus soli</name>
    <name type="common">ex Cha et al. 2016</name>
    <dbReference type="NCBI Taxonomy" id="1309411"/>
    <lineage>
        <taxon>Bacteria</taxon>
        <taxon>Thermotogati</taxon>
        <taxon>Deinococcota</taxon>
        <taxon>Deinococci</taxon>
        <taxon>Deinococcales</taxon>
        <taxon>Deinococcaceae</taxon>
        <taxon>Deinococcus</taxon>
    </lineage>
</organism>
<accession>A0AAE3XDL9</accession>
<dbReference type="EMBL" id="JAVDQK010000004">
    <property type="protein sequence ID" value="MDR6218155.1"/>
    <property type="molecule type" value="Genomic_DNA"/>
</dbReference>
<sequence length="371" mass="41448">MSAPARKPTLIEQGNIRLDGSDTTSRLQVTVLVDRERITAEWEAPEFRFFRDVKDKQGHVLGKRLMIVVHDRDVLAARRDGSRVKLRSLAAAPDDHLIAASLVVSELRTILRHKAAFEQALSIERRDVNLMDVVQEAFQRLEAGTDMYVTGEHGEHAGDIPLRLDPLPAEVAFQDKLAPMTVPATALQHNAPLGYLRAAFPAPNVVEVRFSPDMYETLPGWYDASRRGSDHPRPMQVPARGHLALRAEVTLQGVQWDPITERAQRLFACDQPLDNEAITHRVADVLRWDGVASATIQSCVHDGLTTRAQGWLVVTHEGHHLLPLTVEVSARGHATARVDRGELSYLVAECSDRQRGKIWRHDDAYRTALGK</sequence>
<evidence type="ECO:0000313" key="2">
    <source>
        <dbReference type="Proteomes" id="UP001185331"/>
    </source>
</evidence>
<protein>
    <submittedName>
        <fullName evidence="1">Uncharacterized protein</fullName>
    </submittedName>
</protein>
<dbReference type="AlphaFoldDB" id="A0AAE3XDL9"/>
<reference evidence="1" key="1">
    <citation type="submission" date="2023-07" db="EMBL/GenBank/DDBJ databases">
        <title>Sorghum-associated microbial communities from plants grown in Nebraska, USA.</title>
        <authorList>
            <person name="Schachtman D."/>
        </authorList>
    </citation>
    <scope>NUCLEOTIDE SEQUENCE</scope>
    <source>
        <strain evidence="1">BE330</strain>
    </source>
</reference>
<dbReference type="RefSeq" id="WP_309854253.1">
    <property type="nucleotide sequence ID" value="NZ_JAVDQJ010000004.1"/>
</dbReference>